<keyword evidence="3" id="KW-1185">Reference proteome</keyword>
<dbReference type="InterPro" id="IPR019302">
    <property type="entry name" value="CAP12/PCTIR_TIR_dom"/>
</dbReference>
<comment type="caution">
    <text evidence="2">The sequence shown here is derived from an EMBL/GenBank/DDBJ whole genome shotgun (WGS) entry which is preliminary data.</text>
</comment>
<feature type="domain" description="CD-NTase-associated protein 12/Pycsar effector protein TIR" evidence="1">
    <location>
        <begin position="131"/>
        <end position="243"/>
    </location>
</feature>
<dbReference type="EMBL" id="CAJHCQ010000007">
    <property type="protein sequence ID" value="CAD6536552.1"/>
    <property type="molecule type" value="Genomic_DNA"/>
</dbReference>
<protein>
    <recommendedName>
        <fullName evidence="1">CD-NTase-associated protein 12/Pycsar effector protein TIR domain-containing protein</fullName>
    </recommendedName>
</protein>
<reference evidence="2 3" key="1">
    <citation type="submission" date="2020-10" db="EMBL/GenBank/DDBJ databases">
        <authorList>
            <person name="Peeters C."/>
        </authorList>
    </citation>
    <scope>NUCLEOTIDE SEQUENCE [LARGE SCALE GENOMIC DNA]</scope>
    <source>
        <strain evidence="2 3">LMG 27952</strain>
    </source>
</reference>
<evidence type="ECO:0000313" key="3">
    <source>
        <dbReference type="Proteomes" id="UP000656319"/>
    </source>
</evidence>
<accession>A0ABN7HWB4</accession>
<sequence>MRKQKEFKETRFTADVLREAIEKLRSIAPESGQGLRLITLKVAHDDAAWSYDTVDEFLADYRISKRKANLLIFGGGYTLAAEMGARETDIAIEAPTRSEIESIFDVFERSVSQCKLPPLPASAHPQRDTVVFIGHGRSAAWRDLKDHLQDKHGVKIEAYETGARAGHTIRDILEEMAQKSSFAALVMTAEDEQADGQFRARQNVIHEAGLFQGRLGFPRAILLLEEGVEEFSNVQGVQYIRFSKGNIKETFGEVLATLRREFPA</sequence>
<organism evidence="2 3">
    <name type="scientific">Paraburkholderia hiiakae</name>
    <dbReference type="NCBI Taxonomy" id="1081782"/>
    <lineage>
        <taxon>Bacteria</taxon>
        <taxon>Pseudomonadati</taxon>
        <taxon>Pseudomonadota</taxon>
        <taxon>Betaproteobacteria</taxon>
        <taxon>Burkholderiales</taxon>
        <taxon>Burkholderiaceae</taxon>
        <taxon>Paraburkholderia</taxon>
    </lineage>
</organism>
<dbReference type="Proteomes" id="UP000656319">
    <property type="component" value="Unassembled WGS sequence"/>
</dbReference>
<proteinExistence type="predicted"/>
<gene>
    <name evidence="2" type="ORF">LMG27952_03164</name>
</gene>
<evidence type="ECO:0000313" key="2">
    <source>
        <dbReference type="EMBL" id="CAD6536552.1"/>
    </source>
</evidence>
<dbReference type="RefSeq" id="WP_201696859.1">
    <property type="nucleotide sequence ID" value="NZ_CAJHCQ010000007.1"/>
</dbReference>
<dbReference type="Pfam" id="PF10137">
    <property type="entry name" value="CAP12-PCTIR_TIR"/>
    <property type="match status" value="1"/>
</dbReference>
<name>A0ABN7HWB4_9BURK</name>
<evidence type="ECO:0000259" key="1">
    <source>
        <dbReference type="Pfam" id="PF10137"/>
    </source>
</evidence>